<keyword evidence="2" id="KW-1277">Toxin-antitoxin system</keyword>
<sequence length="127" mass="14443">MKNKYLLDTNVVIYFFNGLTDDGTLVDILRSSFNISIITKIEFLSWQKLLSDVALNDKAIEFISNATVYELDEVVANRTIINRQHYKIKTPDAIIGATAQVHGFEIVTNNVDDFKMLDLKVTTVELK</sequence>
<evidence type="ECO:0000256" key="2">
    <source>
        <dbReference type="ARBA" id="ARBA00022649"/>
    </source>
</evidence>
<feature type="domain" description="PIN" evidence="8">
    <location>
        <begin position="5"/>
        <end position="115"/>
    </location>
</feature>
<dbReference type="STRING" id="717773.Thicy_0899"/>
<dbReference type="KEGG" id="tcy:Thicy_0899"/>
<evidence type="ECO:0000256" key="7">
    <source>
        <dbReference type="ARBA" id="ARBA00038093"/>
    </source>
</evidence>
<dbReference type="GO" id="GO:0004518">
    <property type="term" value="F:nuclease activity"/>
    <property type="evidence" value="ECO:0007669"/>
    <property type="project" value="UniProtKB-KW"/>
</dbReference>
<keyword evidence="5" id="KW-0378">Hydrolase</keyword>
<evidence type="ECO:0000259" key="8">
    <source>
        <dbReference type="Pfam" id="PF01850"/>
    </source>
</evidence>
<dbReference type="InterPro" id="IPR050556">
    <property type="entry name" value="Type_II_TA_system_RNase"/>
</dbReference>
<keyword evidence="4" id="KW-0479">Metal-binding</keyword>
<dbReference type="InterPro" id="IPR002716">
    <property type="entry name" value="PIN_dom"/>
</dbReference>
<dbReference type="Proteomes" id="UP000009232">
    <property type="component" value="Chromosome"/>
</dbReference>
<name>F6DCT5_THICA</name>
<dbReference type="RefSeq" id="WP_013835449.1">
    <property type="nucleotide sequence ID" value="NC_015581.1"/>
</dbReference>
<keyword evidence="6" id="KW-0460">Magnesium</keyword>
<dbReference type="CDD" id="cd18738">
    <property type="entry name" value="PIN_VapC4-5_FitB-like"/>
    <property type="match status" value="1"/>
</dbReference>
<keyword evidence="10" id="KW-1185">Reference proteome</keyword>
<accession>F6DCT5</accession>
<gene>
    <name evidence="9" type="ordered locus">Thicy_0899</name>
</gene>
<keyword evidence="3" id="KW-0540">Nuclease</keyword>
<dbReference type="InterPro" id="IPR029060">
    <property type="entry name" value="PIN-like_dom_sf"/>
</dbReference>
<dbReference type="Gene3D" id="3.40.50.1010">
    <property type="entry name" value="5'-nuclease"/>
    <property type="match status" value="1"/>
</dbReference>
<evidence type="ECO:0000256" key="6">
    <source>
        <dbReference type="ARBA" id="ARBA00022842"/>
    </source>
</evidence>
<comment type="similarity">
    <text evidence="7">Belongs to the PINc/VapC protein family.</text>
</comment>
<dbReference type="GO" id="GO:0046872">
    <property type="term" value="F:metal ion binding"/>
    <property type="evidence" value="ECO:0007669"/>
    <property type="project" value="UniProtKB-KW"/>
</dbReference>
<dbReference type="PANTHER" id="PTHR33653:SF1">
    <property type="entry name" value="RIBONUCLEASE VAPC2"/>
    <property type="match status" value="1"/>
</dbReference>
<dbReference type="GO" id="GO:0016787">
    <property type="term" value="F:hydrolase activity"/>
    <property type="evidence" value="ECO:0007669"/>
    <property type="project" value="UniProtKB-KW"/>
</dbReference>
<dbReference type="Pfam" id="PF01850">
    <property type="entry name" value="PIN"/>
    <property type="match status" value="1"/>
</dbReference>
<protein>
    <submittedName>
        <fullName evidence="9">PilT protein domain protein</fullName>
    </submittedName>
</protein>
<evidence type="ECO:0000313" key="9">
    <source>
        <dbReference type="EMBL" id="AEG31671.1"/>
    </source>
</evidence>
<evidence type="ECO:0000313" key="10">
    <source>
        <dbReference type="Proteomes" id="UP000009232"/>
    </source>
</evidence>
<dbReference type="OrthoDB" id="9804823at2"/>
<dbReference type="PANTHER" id="PTHR33653">
    <property type="entry name" value="RIBONUCLEASE VAPC2"/>
    <property type="match status" value="1"/>
</dbReference>
<dbReference type="HOGENOM" id="CLU_118482_0_0_6"/>
<comment type="cofactor">
    <cofactor evidence="1">
        <name>Mg(2+)</name>
        <dbReference type="ChEBI" id="CHEBI:18420"/>
    </cofactor>
</comment>
<dbReference type="AlphaFoldDB" id="F6DCT5"/>
<evidence type="ECO:0000256" key="1">
    <source>
        <dbReference type="ARBA" id="ARBA00001946"/>
    </source>
</evidence>
<reference evidence="9 10" key="1">
    <citation type="submission" date="2011-05" db="EMBL/GenBank/DDBJ databases">
        <title>Complete sequence of Thioalkalimicrobium cyclicum ALM1.</title>
        <authorList>
            <consortium name="US DOE Joint Genome Institute"/>
            <person name="Lucas S."/>
            <person name="Han J."/>
            <person name="Lapidus A."/>
            <person name="Cheng J.-F."/>
            <person name="Goodwin L."/>
            <person name="Pitluck S."/>
            <person name="Peters L."/>
            <person name="Mikhailova N."/>
            <person name="Davenport K."/>
            <person name="Han C."/>
            <person name="Tapia R."/>
            <person name="Land M."/>
            <person name="Hauser L."/>
            <person name="Kyrpides N."/>
            <person name="Ivanova N."/>
            <person name="Pagani I."/>
            <person name="Kappler U."/>
            <person name="Woyke T."/>
        </authorList>
    </citation>
    <scope>NUCLEOTIDE SEQUENCE [LARGE SCALE GENOMIC DNA]</scope>
    <source>
        <strain evidence="10">DSM 14477 / JCM 11371 / ALM1</strain>
    </source>
</reference>
<organism evidence="9 10">
    <name type="scientific">Thiomicrospira cyclica (strain DSM 14477 / JCM 11371 / ALM1)</name>
    <name type="common">Thioalkalimicrobium cyclicum</name>
    <dbReference type="NCBI Taxonomy" id="717773"/>
    <lineage>
        <taxon>Bacteria</taxon>
        <taxon>Pseudomonadati</taxon>
        <taxon>Pseudomonadota</taxon>
        <taxon>Gammaproteobacteria</taxon>
        <taxon>Thiotrichales</taxon>
        <taxon>Piscirickettsiaceae</taxon>
        <taxon>Thiomicrospira</taxon>
    </lineage>
</organism>
<proteinExistence type="inferred from homology"/>
<evidence type="ECO:0000256" key="3">
    <source>
        <dbReference type="ARBA" id="ARBA00022722"/>
    </source>
</evidence>
<dbReference type="SUPFAM" id="SSF88723">
    <property type="entry name" value="PIN domain-like"/>
    <property type="match status" value="1"/>
</dbReference>
<evidence type="ECO:0000256" key="5">
    <source>
        <dbReference type="ARBA" id="ARBA00022801"/>
    </source>
</evidence>
<dbReference type="EMBL" id="CP002776">
    <property type="protein sequence ID" value="AEG31671.1"/>
    <property type="molecule type" value="Genomic_DNA"/>
</dbReference>
<dbReference type="eggNOG" id="COG1487">
    <property type="taxonomic scope" value="Bacteria"/>
</dbReference>
<evidence type="ECO:0000256" key="4">
    <source>
        <dbReference type="ARBA" id="ARBA00022723"/>
    </source>
</evidence>